<evidence type="ECO:0000256" key="1">
    <source>
        <dbReference type="SAM" id="Phobius"/>
    </source>
</evidence>
<accession>A0A1I6SWS3</accession>
<evidence type="ECO:0000313" key="2">
    <source>
        <dbReference type="EMBL" id="SFS81421.1"/>
    </source>
</evidence>
<proteinExistence type="predicted"/>
<reference evidence="3" key="1">
    <citation type="submission" date="2016-10" db="EMBL/GenBank/DDBJ databases">
        <authorList>
            <person name="Varghese N."/>
            <person name="Submissions S."/>
        </authorList>
    </citation>
    <scope>NUCLEOTIDE SEQUENCE [LARGE SCALE GENOMIC DNA]</scope>
    <source>
        <strain evidence="3">DSM 45789</strain>
    </source>
</reference>
<organism evidence="2 3">
    <name type="scientific">Marininema halotolerans</name>
    <dbReference type="NCBI Taxonomy" id="1155944"/>
    <lineage>
        <taxon>Bacteria</taxon>
        <taxon>Bacillati</taxon>
        <taxon>Bacillota</taxon>
        <taxon>Bacilli</taxon>
        <taxon>Bacillales</taxon>
        <taxon>Thermoactinomycetaceae</taxon>
        <taxon>Marininema</taxon>
    </lineage>
</organism>
<keyword evidence="1" id="KW-1133">Transmembrane helix</keyword>
<evidence type="ECO:0000313" key="3">
    <source>
        <dbReference type="Proteomes" id="UP000198660"/>
    </source>
</evidence>
<feature type="transmembrane region" description="Helical" evidence="1">
    <location>
        <begin position="6"/>
        <end position="27"/>
    </location>
</feature>
<sequence>MGKSNVGLWVVLILAVVLIAGLVLQFVTPS</sequence>
<dbReference type="Proteomes" id="UP000198660">
    <property type="component" value="Unassembled WGS sequence"/>
</dbReference>
<keyword evidence="3" id="KW-1185">Reference proteome</keyword>
<dbReference type="EMBL" id="FPAA01000008">
    <property type="protein sequence ID" value="SFS81421.1"/>
    <property type="molecule type" value="Genomic_DNA"/>
</dbReference>
<gene>
    <name evidence="2" type="ORF">SAMN05444972_10894</name>
</gene>
<name>A0A1I6SWS3_9BACL</name>
<protein>
    <submittedName>
        <fullName evidence="2">Uncharacterized protein</fullName>
    </submittedName>
</protein>
<dbReference type="AlphaFoldDB" id="A0A1I6SWS3"/>
<keyword evidence="1" id="KW-0472">Membrane</keyword>
<keyword evidence="1" id="KW-0812">Transmembrane</keyword>